<proteinExistence type="predicted"/>
<comment type="subcellular location">
    <subcellularLocation>
        <location evidence="1">Nucleus</location>
    </subcellularLocation>
</comment>
<dbReference type="PANTHER" id="PTHR13495:SF0">
    <property type="entry name" value="PSME3-INTERACTING PROTEIN"/>
    <property type="match status" value="1"/>
</dbReference>
<evidence type="ECO:0000259" key="3">
    <source>
        <dbReference type="Pfam" id="PF10187"/>
    </source>
</evidence>
<dbReference type="STRING" id="1314790.A0A1Y1YFQ2"/>
<gene>
    <name evidence="4" type="ORF">K493DRAFT_314305</name>
</gene>
<evidence type="ECO:0000256" key="1">
    <source>
        <dbReference type="ARBA" id="ARBA00004123"/>
    </source>
</evidence>
<name>A0A1Y1YFQ2_9FUNG</name>
<dbReference type="PANTHER" id="PTHR13495">
    <property type="entry name" value="NEFA-INTERACTING NUCLEAR PROTEIN NIP30"/>
    <property type="match status" value="1"/>
</dbReference>
<protein>
    <recommendedName>
        <fullName evidence="3">FAM192A/Fyv6 N-terminal domain-containing protein</fullName>
    </recommendedName>
</protein>
<feature type="domain" description="FAM192A/Fyv6 N-terminal" evidence="3">
    <location>
        <begin position="11"/>
        <end position="111"/>
    </location>
</feature>
<keyword evidence="2" id="KW-0539">Nucleus</keyword>
<dbReference type="AlphaFoldDB" id="A0A1Y1YFQ2"/>
<keyword evidence="5" id="KW-1185">Reference proteome</keyword>
<evidence type="ECO:0000313" key="5">
    <source>
        <dbReference type="Proteomes" id="UP000193498"/>
    </source>
</evidence>
<reference evidence="4 5" key="1">
    <citation type="submission" date="2016-07" db="EMBL/GenBank/DDBJ databases">
        <title>Pervasive Adenine N6-methylation of Active Genes in Fungi.</title>
        <authorList>
            <consortium name="DOE Joint Genome Institute"/>
            <person name="Mondo S.J."/>
            <person name="Dannebaum R.O."/>
            <person name="Kuo R.C."/>
            <person name="Labutti K."/>
            <person name="Haridas S."/>
            <person name="Kuo A."/>
            <person name="Salamov A."/>
            <person name="Ahrendt S.R."/>
            <person name="Lipzen A."/>
            <person name="Sullivan W."/>
            <person name="Andreopoulos W.B."/>
            <person name="Clum A."/>
            <person name="Lindquist E."/>
            <person name="Daum C."/>
            <person name="Ramamoorthy G.K."/>
            <person name="Gryganskyi A."/>
            <person name="Culley D."/>
            <person name="Magnuson J.K."/>
            <person name="James T.Y."/>
            <person name="O'Malley M.A."/>
            <person name="Stajich J.E."/>
            <person name="Spatafora J.W."/>
            <person name="Visel A."/>
            <person name="Grigoriev I.V."/>
        </authorList>
    </citation>
    <scope>NUCLEOTIDE SEQUENCE [LARGE SCALE GENOMIC DNA]</scope>
    <source>
        <strain evidence="4 5">CBS 931.73</strain>
    </source>
</reference>
<dbReference type="Proteomes" id="UP000193498">
    <property type="component" value="Unassembled WGS sequence"/>
</dbReference>
<dbReference type="Pfam" id="PF10187">
    <property type="entry name" value="FAM192A_Fyv6_N"/>
    <property type="match status" value="1"/>
</dbReference>
<accession>A0A1Y1YFQ2</accession>
<dbReference type="InterPro" id="IPR019331">
    <property type="entry name" value="FAM192A/Fyv6_N"/>
</dbReference>
<dbReference type="EMBL" id="MCFE01000144">
    <property type="protein sequence ID" value="ORX96871.1"/>
    <property type="molecule type" value="Genomic_DNA"/>
</dbReference>
<organism evidence="4 5">
    <name type="scientific">Basidiobolus meristosporus CBS 931.73</name>
    <dbReference type="NCBI Taxonomy" id="1314790"/>
    <lineage>
        <taxon>Eukaryota</taxon>
        <taxon>Fungi</taxon>
        <taxon>Fungi incertae sedis</taxon>
        <taxon>Zoopagomycota</taxon>
        <taxon>Entomophthoromycotina</taxon>
        <taxon>Basidiobolomycetes</taxon>
        <taxon>Basidiobolales</taxon>
        <taxon>Basidiobolaceae</taxon>
        <taxon>Basidiobolus</taxon>
    </lineage>
</organism>
<evidence type="ECO:0000313" key="4">
    <source>
        <dbReference type="EMBL" id="ORX96871.1"/>
    </source>
</evidence>
<dbReference type="InterPro" id="IPR039845">
    <property type="entry name" value="FAM192A"/>
</dbReference>
<comment type="caution">
    <text evidence="4">The sequence shown here is derived from an EMBL/GenBank/DDBJ whole genome shotgun (WGS) entry which is preliminary data.</text>
</comment>
<dbReference type="InParanoid" id="A0A1Y1YFQ2"/>
<evidence type="ECO:0000256" key="2">
    <source>
        <dbReference type="ARBA" id="ARBA00023242"/>
    </source>
</evidence>
<sequence length="112" mass="13548">MDSGFTIKKSFISEESVEEIKRKKQEEWDRAYANAETKPPEEVYDSRPLFERLAEQRTLKEEALMEAAKFSNLIHRIDDDEFDFLKTLDDDERKKKLEVLKEEQEELERYRK</sequence>
<dbReference type="OrthoDB" id="75720at2759"/>
<dbReference type="GO" id="GO:0005634">
    <property type="term" value="C:nucleus"/>
    <property type="evidence" value="ECO:0007669"/>
    <property type="project" value="UniProtKB-SubCell"/>
</dbReference>